<comment type="caution">
    <text evidence="1">The sequence shown here is derived from an EMBL/GenBank/DDBJ whole genome shotgun (WGS) entry which is preliminary data.</text>
</comment>
<gene>
    <name evidence="1" type="ORF">HQ43_08425</name>
</gene>
<organism evidence="1 2">
    <name type="scientific">Porphyromonas canoris</name>
    <dbReference type="NCBI Taxonomy" id="36875"/>
    <lineage>
        <taxon>Bacteria</taxon>
        <taxon>Pseudomonadati</taxon>
        <taxon>Bacteroidota</taxon>
        <taxon>Bacteroidia</taxon>
        <taxon>Bacteroidales</taxon>
        <taxon>Porphyromonadaceae</taxon>
        <taxon>Porphyromonas</taxon>
    </lineage>
</organism>
<dbReference type="NCBIfam" id="NF045581">
    <property type="entry name" value="PG0541_fam"/>
    <property type="match status" value="1"/>
</dbReference>
<evidence type="ECO:0000313" key="2">
    <source>
        <dbReference type="Proteomes" id="UP000030101"/>
    </source>
</evidence>
<evidence type="ECO:0008006" key="3">
    <source>
        <dbReference type="Google" id="ProtNLM"/>
    </source>
</evidence>
<protein>
    <recommendedName>
        <fullName evidence="3">Nitrogen regulatory protein P-II family</fullName>
    </recommendedName>
</protein>
<dbReference type="SUPFAM" id="SSF54913">
    <property type="entry name" value="GlnB-like"/>
    <property type="match status" value="1"/>
</dbReference>
<keyword evidence="2" id="KW-1185">Reference proteome</keyword>
<dbReference type="RefSeq" id="WP_036791929.1">
    <property type="nucleotide sequence ID" value="NZ_JQZV01000013.1"/>
</dbReference>
<sequence>MKAVFISFNQAYFEFIKDILDKLHLKGFTYWEEVRGEGSRTGEPHMGTHAWPTLNGALLVMVSETKVSPLLDALHALDKRAEQQGLRAFVWNIEQTI</sequence>
<dbReference type="Gene3D" id="3.30.70.120">
    <property type="match status" value="1"/>
</dbReference>
<proteinExistence type="predicted"/>
<accession>A0ABR4XK62</accession>
<dbReference type="Pfam" id="PF00543">
    <property type="entry name" value="P-II"/>
    <property type="match status" value="1"/>
</dbReference>
<dbReference type="InterPro" id="IPR015867">
    <property type="entry name" value="N-reg_PII/ATP_PRibTrfase_C"/>
</dbReference>
<dbReference type="InterPro" id="IPR002187">
    <property type="entry name" value="N-reg_PII"/>
</dbReference>
<evidence type="ECO:0000313" key="1">
    <source>
        <dbReference type="EMBL" id="KGN92059.1"/>
    </source>
</evidence>
<reference evidence="1 2" key="1">
    <citation type="submission" date="2014-08" db="EMBL/GenBank/DDBJ databases">
        <title>Porphyromonas canoris strain:OH2762 Genome sequencing.</title>
        <authorList>
            <person name="Wallis C."/>
            <person name="Deusch O."/>
            <person name="O'Flynn C."/>
            <person name="Davis I."/>
            <person name="Jospin G."/>
            <person name="Darling A.E."/>
            <person name="Coil D.A."/>
            <person name="Alexiev A."/>
            <person name="Horsfall A."/>
            <person name="Kirkwood N."/>
            <person name="Harris S."/>
            <person name="Eisen J.A."/>
        </authorList>
    </citation>
    <scope>NUCLEOTIDE SEQUENCE [LARGE SCALE GENOMIC DNA]</scope>
    <source>
        <strain evidence="2">COT-108 OH2762</strain>
    </source>
</reference>
<name>A0ABR4XK62_9PORP</name>
<dbReference type="EMBL" id="JQZV01000013">
    <property type="protein sequence ID" value="KGN92059.1"/>
    <property type="molecule type" value="Genomic_DNA"/>
</dbReference>
<dbReference type="Proteomes" id="UP000030101">
    <property type="component" value="Unassembled WGS sequence"/>
</dbReference>
<dbReference type="InterPro" id="IPR011322">
    <property type="entry name" value="N-reg_PII-like_a/b"/>
</dbReference>